<organism evidence="2 3">
    <name type="scientific">Agromyces aureus</name>
    <dbReference type="NCBI Taxonomy" id="453304"/>
    <lineage>
        <taxon>Bacteria</taxon>
        <taxon>Bacillati</taxon>
        <taxon>Actinomycetota</taxon>
        <taxon>Actinomycetes</taxon>
        <taxon>Micrococcales</taxon>
        <taxon>Microbacteriaceae</taxon>
        <taxon>Agromyces</taxon>
    </lineage>
</organism>
<accession>A0A191WKX8</accession>
<keyword evidence="1" id="KW-0472">Membrane</keyword>
<proteinExistence type="predicted"/>
<feature type="transmembrane region" description="Helical" evidence="1">
    <location>
        <begin position="53"/>
        <end position="76"/>
    </location>
</feature>
<sequence>MAKLSPRPLDSPRAAAIAGVLFAVLFGTSMVLLRTTLPEEVQAEAVWLDEQAATRLSIGIAIVPFAGITFLWFMGVVRDRFKETEDQLFVSVILGSGLLFLAMIFVFAALAGAMVATVPLVTDPAGRSEVVAFGHAMMLQVSNIYALRMAGVLLISLSTMWLRTGVMPRWFAFITYVVAGVLLFTTSLGLWVTLLFPLWVLAVSIIILFTNRRREPALRGRP</sequence>
<keyword evidence="3" id="KW-1185">Reference proteome</keyword>
<evidence type="ECO:0000313" key="3">
    <source>
        <dbReference type="Proteomes" id="UP000078437"/>
    </source>
</evidence>
<keyword evidence="1" id="KW-0812">Transmembrane</keyword>
<keyword evidence="1" id="KW-1133">Transmembrane helix</keyword>
<protein>
    <recommendedName>
        <fullName evidence="4">DUF4386 domain-containing protein</fullName>
    </recommendedName>
</protein>
<evidence type="ECO:0000313" key="2">
    <source>
        <dbReference type="EMBL" id="ANJ28864.1"/>
    </source>
</evidence>
<dbReference type="Proteomes" id="UP000078437">
    <property type="component" value="Chromosome"/>
</dbReference>
<dbReference type="KEGG" id="agy:ATC03_11030"/>
<gene>
    <name evidence="2" type="ORF">ATC03_11030</name>
</gene>
<dbReference type="EMBL" id="CP013979">
    <property type="protein sequence ID" value="ANJ28864.1"/>
    <property type="molecule type" value="Genomic_DNA"/>
</dbReference>
<feature type="transmembrane region" description="Helical" evidence="1">
    <location>
        <begin position="194"/>
        <end position="211"/>
    </location>
</feature>
<feature type="transmembrane region" description="Helical" evidence="1">
    <location>
        <begin position="170"/>
        <end position="188"/>
    </location>
</feature>
<reference evidence="2 3" key="1">
    <citation type="journal article" date="2016" name="Int. J. Syst. Evol. Microbiol.">
        <title>Agromyces aureus sp. nov., isolated from the rhizosphere of Salix caprea L. grown in a heavy-metal-contaminated soil.</title>
        <authorList>
            <person name="Corretto E."/>
            <person name="Antonielli L."/>
            <person name="Sessitsch A."/>
            <person name="Compant S."/>
            <person name="Gorfer M."/>
            <person name="Kuffner M."/>
            <person name="Brader G."/>
        </authorList>
    </citation>
    <scope>NUCLEOTIDE SEQUENCE [LARGE SCALE GENOMIC DNA]</scope>
    <source>
        <strain evidence="2 3">AR33</strain>
    </source>
</reference>
<name>A0A191WKX8_9MICO</name>
<evidence type="ECO:0008006" key="4">
    <source>
        <dbReference type="Google" id="ProtNLM"/>
    </source>
</evidence>
<feature type="transmembrane region" description="Helical" evidence="1">
    <location>
        <begin position="136"/>
        <end position="158"/>
    </location>
</feature>
<dbReference type="OrthoDB" id="3381134at2"/>
<reference evidence="3" key="2">
    <citation type="submission" date="2016-01" db="EMBL/GenBank/DDBJ databases">
        <title>Complete genome sequence of Agromyces aureus AR33T and comparison with related organisms.</title>
        <authorList>
            <person name="Corretto E."/>
            <person name="Antonielli L."/>
            <person name="Sessitsch A."/>
            <person name="Brader G."/>
        </authorList>
    </citation>
    <scope>NUCLEOTIDE SEQUENCE [LARGE SCALE GENOMIC DNA]</scope>
    <source>
        <strain evidence="3">AR33</strain>
    </source>
</reference>
<dbReference type="AlphaFoldDB" id="A0A191WKX8"/>
<evidence type="ECO:0000256" key="1">
    <source>
        <dbReference type="SAM" id="Phobius"/>
    </source>
</evidence>
<feature type="transmembrane region" description="Helical" evidence="1">
    <location>
        <begin position="88"/>
        <end position="116"/>
    </location>
</feature>